<dbReference type="CDD" id="cd04688">
    <property type="entry name" value="NUDIX_Hydrolase"/>
    <property type="match status" value="1"/>
</dbReference>
<name>A0ABV5VT21_9BACL</name>
<keyword evidence="2 4" id="KW-0378">Hydrolase</keyword>
<dbReference type="PROSITE" id="PS00893">
    <property type="entry name" value="NUDIX_BOX"/>
    <property type="match status" value="1"/>
</dbReference>
<dbReference type="InterPro" id="IPR015797">
    <property type="entry name" value="NUDIX_hydrolase-like_dom_sf"/>
</dbReference>
<gene>
    <name evidence="4" type="ORF">ACFFNY_07665</name>
</gene>
<comment type="cofactor">
    <cofactor evidence="1">
        <name>Mg(2+)</name>
        <dbReference type="ChEBI" id="CHEBI:18420"/>
    </cofactor>
</comment>
<keyword evidence="5" id="KW-1185">Reference proteome</keyword>
<feature type="domain" description="Nudix hydrolase" evidence="3">
    <location>
        <begin position="3"/>
        <end position="146"/>
    </location>
</feature>
<dbReference type="PROSITE" id="PS51462">
    <property type="entry name" value="NUDIX"/>
    <property type="match status" value="1"/>
</dbReference>
<organism evidence="4 5">
    <name type="scientific">Paenibacillus hodogayensis</name>
    <dbReference type="NCBI Taxonomy" id="279208"/>
    <lineage>
        <taxon>Bacteria</taxon>
        <taxon>Bacillati</taxon>
        <taxon>Bacillota</taxon>
        <taxon>Bacilli</taxon>
        <taxon>Bacillales</taxon>
        <taxon>Paenibacillaceae</taxon>
        <taxon>Paenibacillus</taxon>
    </lineage>
</organism>
<reference evidence="4 5" key="1">
    <citation type="submission" date="2024-09" db="EMBL/GenBank/DDBJ databases">
        <authorList>
            <person name="Sun Q."/>
            <person name="Mori K."/>
        </authorList>
    </citation>
    <scope>NUCLEOTIDE SEQUENCE [LARGE SCALE GENOMIC DNA]</scope>
    <source>
        <strain evidence="4 5">JCM 12520</strain>
    </source>
</reference>
<dbReference type="RefSeq" id="WP_344911948.1">
    <property type="nucleotide sequence ID" value="NZ_BAAAYO010000010.1"/>
</dbReference>
<evidence type="ECO:0000313" key="4">
    <source>
        <dbReference type="EMBL" id="MFB9751442.1"/>
    </source>
</evidence>
<accession>A0ABV5VT21</accession>
<dbReference type="InterPro" id="IPR000086">
    <property type="entry name" value="NUDIX_hydrolase_dom"/>
</dbReference>
<evidence type="ECO:0000256" key="1">
    <source>
        <dbReference type="ARBA" id="ARBA00001946"/>
    </source>
</evidence>
<dbReference type="Proteomes" id="UP001589619">
    <property type="component" value="Unassembled WGS sequence"/>
</dbReference>
<dbReference type="InterPro" id="IPR020084">
    <property type="entry name" value="NUDIX_hydrolase_CS"/>
</dbReference>
<dbReference type="EMBL" id="JBHMAG010000007">
    <property type="protein sequence ID" value="MFB9751442.1"/>
    <property type="molecule type" value="Genomic_DNA"/>
</dbReference>
<dbReference type="SUPFAM" id="SSF55811">
    <property type="entry name" value="Nudix"/>
    <property type="match status" value="1"/>
</dbReference>
<dbReference type="GO" id="GO:0016787">
    <property type="term" value="F:hydrolase activity"/>
    <property type="evidence" value="ECO:0007669"/>
    <property type="project" value="UniProtKB-KW"/>
</dbReference>
<comment type="caution">
    <text evidence="4">The sequence shown here is derived from an EMBL/GenBank/DDBJ whole genome shotgun (WGS) entry which is preliminary data.</text>
</comment>
<dbReference type="Gene3D" id="3.90.79.10">
    <property type="entry name" value="Nucleoside Triphosphate Pyrophosphohydrolase"/>
    <property type="match status" value="1"/>
</dbReference>
<evidence type="ECO:0000259" key="3">
    <source>
        <dbReference type="PROSITE" id="PS51462"/>
    </source>
</evidence>
<dbReference type="PANTHER" id="PTHR43046:SF14">
    <property type="entry name" value="MUTT_NUDIX FAMILY PROTEIN"/>
    <property type="match status" value="1"/>
</dbReference>
<dbReference type="PANTHER" id="PTHR43046">
    <property type="entry name" value="GDP-MANNOSE MANNOSYL HYDROLASE"/>
    <property type="match status" value="1"/>
</dbReference>
<proteinExistence type="predicted"/>
<protein>
    <submittedName>
        <fullName evidence="4">NUDIX hydrolase</fullName>
    </submittedName>
</protein>
<sequence>MNPKLRAAGIMIRDFKAGDPRHGSERQVLVQCDEDESFYRFAGGTVEYGETAAEAIVREFMEEYDLEVKVGPLIAVNEHFFQYYGKEHHQVTLIHHCELAETDDIPEPLWHKEHSSVKLVWRTLSQLKRRPVYPEGIFPMLEQEYPTMVHLVTGRGNR</sequence>
<dbReference type="Pfam" id="PF00293">
    <property type="entry name" value="NUDIX"/>
    <property type="match status" value="1"/>
</dbReference>
<evidence type="ECO:0000313" key="5">
    <source>
        <dbReference type="Proteomes" id="UP001589619"/>
    </source>
</evidence>
<evidence type="ECO:0000256" key="2">
    <source>
        <dbReference type="ARBA" id="ARBA00022801"/>
    </source>
</evidence>